<dbReference type="InterPro" id="IPR045007">
    <property type="entry name" value="LSB5"/>
</dbReference>
<feature type="compositionally biased region" description="Basic residues" evidence="1">
    <location>
        <begin position="1056"/>
        <end position="1065"/>
    </location>
</feature>
<accession>A0A1E3J7D9</accession>
<dbReference type="GO" id="GO:0006897">
    <property type="term" value="P:endocytosis"/>
    <property type="evidence" value="ECO:0007669"/>
    <property type="project" value="InterPro"/>
</dbReference>
<organism evidence="2 3">
    <name type="scientific">Cryptococcus wingfieldii CBS 7118</name>
    <dbReference type="NCBI Taxonomy" id="1295528"/>
    <lineage>
        <taxon>Eukaryota</taxon>
        <taxon>Fungi</taxon>
        <taxon>Dikarya</taxon>
        <taxon>Basidiomycota</taxon>
        <taxon>Agaricomycotina</taxon>
        <taxon>Tremellomycetes</taxon>
        <taxon>Tremellales</taxon>
        <taxon>Cryptococcaceae</taxon>
        <taxon>Cryptococcus</taxon>
    </lineage>
</organism>
<feature type="compositionally biased region" description="Basic and acidic residues" evidence="1">
    <location>
        <begin position="470"/>
        <end position="485"/>
    </location>
</feature>
<evidence type="ECO:0000313" key="2">
    <source>
        <dbReference type="EMBL" id="ODN96585.1"/>
    </source>
</evidence>
<feature type="compositionally biased region" description="Low complexity" evidence="1">
    <location>
        <begin position="733"/>
        <end position="742"/>
    </location>
</feature>
<feature type="compositionally biased region" description="Polar residues" evidence="1">
    <location>
        <begin position="995"/>
        <end position="1035"/>
    </location>
</feature>
<evidence type="ECO:0008006" key="4">
    <source>
        <dbReference type="Google" id="ProtNLM"/>
    </source>
</evidence>
<feature type="region of interest" description="Disordered" evidence="1">
    <location>
        <begin position="671"/>
        <end position="748"/>
    </location>
</feature>
<feature type="region of interest" description="Disordered" evidence="1">
    <location>
        <begin position="879"/>
        <end position="1110"/>
    </location>
</feature>
<feature type="region of interest" description="Disordered" evidence="1">
    <location>
        <begin position="1"/>
        <end position="457"/>
    </location>
</feature>
<dbReference type="InterPro" id="IPR008942">
    <property type="entry name" value="ENTH_VHS"/>
</dbReference>
<feature type="compositionally biased region" description="Basic and acidic residues" evidence="1">
    <location>
        <begin position="879"/>
        <end position="893"/>
    </location>
</feature>
<proteinExistence type="predicted"/>
<feature type="compositionally biased region" description="Low complexity" evidence="1">
    <location>
        <begin position="708"/>
        <end position="721"/>
    </location>
</feature>
<dbReference type="RefSeq" id="XP_019031831.1">
    <property type="nucleotide sequence ID" value="XM_019176421.1"/>
</dbReference>
<feature type="compositionally biased region" description="Basic and acidic residues" evidence="1">
    <location>
        <begin position="394"/>
        <end position="422"/>
    </location>
</feature>
<dbReference type="GO" id="GO:0030479">
    <property type="term" value="C:actin cortical patch"/>
    <property type="evidence" value="ECO:0007669"/>
    <property type="project" value="TreeGrafter"/>
</dbReference>
<feature type="region of interest" description="Disordered" evidence="1">
    <location>
        <begin position="469"/>
        <end position="508"/>
    </location>
</feature>
<protein>
    <recommendedName>
        <fullName evidence="4">VHS domain-containing protein</fullName>
    </recommendedName>
</protein>
<dbReference type="GeneID" id="30193514"/>
<feature type="compositionally biased region" description="Basic and acidic residues" evidence="1">
    <location>
        <begin position="281"/>
        <end position="290"/>
    </location>
</feature>
<feature type="compositionally biased region" description="Pro residues" evidence="1">
    <location>
        <begin position="239"/>
        <end position="257"/>
    </location>
</feature>
<evidence type="ECO:0000256" key="1">
    <source>
        <dbReference type="SAM" id="MobiDB-lite"/>
    </source>
</evidence>
<feature type="compositionally biased region" description="Polar residues" evidence="1">
    <location>
        <begin position="162"/>
        <end position="171"/>
    </location>
</feature>
<feature type="compositionally biased region" description="Low complexity" evidence="1">
    <location>
        <begin position="59"/>
        <end position="70"/>
    </location>
</feature>
<dbReference type="Proteomes" id="UP000094819">
    <property type="component" value="Unassembled WGS sequence"/>
</dbReference>
<dbReference type="EMBL" id="AWGH01000011">
    <property type="protein sequence ID" value="ODN96585.1"/>
    <property type="molecule type" value="Genomic_DNA"/>
</dbReference>
<dbReference type="GO" id="GO:0007015">
    <property type="term" value="P:actin filament organization"/>
    <property type="evidence" value="ECO:0007669"/>
    <property type="project" value="InterPro"/>
</dbReference>
<feature type="compositionally biased region" description="Basic and acidic residues" evidence="1">
    <location>
        <begin position="124"/>
        <end position="143"/>
    </location>
</feature>
<evidence type="ECO:0000313" key="3">
    <source>
        <dbReference type="Proteomes" id="UP000094819"/>
    </source>
</evidence>
<feature type="compositionally biased region" description="Polar residues" evidence="1">
    <location>
        <begin position="324"/>
        <end position="347"/>
    </location>
</feature>
<dbReference type="SUPFAM" id="SSF48464">
    <property type="entry name" value="ENTH/VHS domain"/>
    <property type="match status" value="1"/>
</dbReference>
<dbReference type="Gene3D" id="1.25.40.90">
    <property type="match status" value="1"/>
</dbReference>
<gene>
    <name evidence="2" type="ORF">L198_04301</name>
</gene>
<keyword evidence="3" id="KW-1185">Reference proteome</keyword>
<dbReference type="PANTHER" id="PTHR47789">
    <property type="entry name" value="LAS SEVENTEEN-BINDING PROTEIN 5"/>
    <property type="match status" value="1"/>
</dbReference>
<feature type="compositionally biased region" description="Polar residues" evidence="1">
    <location>
        <begin position="965"/>
        <end position="974"/>
    </location>
</feature>
<comment type="caution">
    <text evidence="2">The sequence shown here is derived from an EMBL/GenBank/DDBJ whole genome shotgun (WGS) entry which is preliminary data.</text>
</comment>
<dbReference type="OrthoDB" id="10255964at2759"/>
<feature type="compositionally biased region" description="Pro residues" evidence="1">
    <location>
        <begin position="12"/>
        <end position="25"/>
    </location>
</feature>
<feature type="compositionally biased region" description="Polar residues" evidence="1">
    <location>
        <begin position="1083"/>
        <end position="1097"/>
    </location>
</feature>
<dbReference type="AlphaFoldDB" id="A0A1E3J7D9"/>
<feature type="compositionally biased region" description="Gly residues" evidence="1">
    <location>
        <begin position="1150"/>
        <end position="1161"/>
    </location>
</feature>
<feature type="compositionally biased region" description="Polar residues" evidence="1">
    <location>
        <begin position="262"/>
        <end position="274"/>
    </location>
</feature>
<reference evidence="2 3" key="1">
    <citation type="submission" date="2016-06" db="EMBL/GenBank/DDBJ databases">
        <title>Evolution of pathogenesis and genome organization in the Tremellales.</title>
        <authorList>
            <person name="Cuomo C."/>
            <person name="Litvintseva A."/>
            <person name="Heitman J."/>
            <person name="Chen Y."/>
            <person name="Sun S."/>
            <person name="Springer D."/>
            <person name="Dromer F."/>
            <person name="Young S."/>
            <person name="Zeng Q."/>
            <person name="Chapman S."/>
            <person name="Gujja S."/>
            <person name="Saif S."/>
            <person name="Birren B."/>
        </authorList>
    </citation>
    <scope>NUCLEOTIDE SEQUENCE [LARGE SCALE GENOMIC DNA]</scope>
    <source>
        <strain evidence="2 3">CBS 7118</strain>
    </source>
</reference>
<sequence>MKRIFKKAPLVDPLPPPSSQPPSNPPSGRSTPGHQGGRSIAAFFGGGAARESSDYDSAQQHPSPQQQLQHTPHHDHNKWGFGMHHQTEVTPFPSDARAEQTPPPIGQKGKEGSSGAPSMLEIKQMQERRDQERSQTEDPASRDSRRRGQPQQPPPIHPGQRTSRGYQSSPSPDGWTNVPTASGAAGGAPGAAYEGTYPQHALPIPNASFSHQSQAQSYAHSHSSVNSSPSSQSTHTPMFLPPGARPPTPPTSRPPYPIHMRYSQSSLKQSTTPNAMCGECNEGKSGRERGYSSPVMTTRVDGHQNESVATQHAMPRDGSAAKLQKQQPANSRSPLAHTYSTLSSTDNPPTFPSPRPYTPASGAATPTPQTQPNHISREQPQRATPIDLPNPHIPVDDQMHGDKDLPLPPREEQQPPDHEKAKEGKKKFWGITVKSSDKKNKKAQAESHASGHGLMQSVSLQPNAVGDWRQSVDEARRSSDGRGLDMIDSLSTSTHGQNVSQNEEEPKGRLLGLDFSRRDNAAAAQVNDVASAIQILCTSPDPSPPAIYEVCDRINHSGQGESIAKEAARALRKELKYGDEMQRRSAGKVWFVLMRNITVKGFKSDPAHATNKKFVQALEPILTTPVAKATVSLSTKKLLTDILADLTYAYGMDKECGGLIDLWKKVKLPQEPDFGRPMPQDHPIYSHNPDQPPTSQMANLQVHPAPASHSSHNSHISQSTSLPPPPRPPRNYAGPGFAAGPGYKDLPSHSEDIRRLEEECTAAQESAKLLGEALLYTRPEELEYKPVIREFYPKVFHAHTSLTNQMDWAQAEASQSRERLSKSGALVIHDGPPADTQGPESTLEERALATLFETHAMLAEVIKQHDDLERMAVDEKELREVRERSKKETRMDRGQQMQMLSVGPTSGAASSSRSPSPTPAPLLPSVQPAPQGGNLKSNNPFRSAAPAGSRSPSPDRHHLPYAPRDTNSPSTGRTVSPLGGAKLRMGPRPLPNPSKPSSAVPTPSQTPAPGATASSYGGSQSAPSRSGTGDSNGKSSVGKDGEEIDGDDLPKIPLKPSRKALGKRRAVVDEDNNFDPNDMFNPTSTDPRSTVPSSNNGLPDGEGSDESLLLGDDFTKVKPIVYAYDAYEERQKELKRLKELEERARASSGFSGGSGGSRVFA</sequence>
<feature type="compositionally biased region" description="Low complexity" evidence="1">
    <location>
        <begin position="903"/>
        <end position="915"/>
    </location>
</feature>
<dbReference type="PANTHER" id="PTHR47789:SF2">
    <property type="entry name" value="VHS DOMAIN-CONTAINING PROTEIN"/>
    <property type="match status" value="1"/>
</dbReference>
<feature type="compositionally biased region" description="Polar residues" evidence="1">
    <location>
        <begin position="364"/>
        <end position="374"/>
    </location>
</feature>
<feature type="compositionally biased region" description="Polar residues" evidence="1">
    <location>
        <begin position="489"/>
        <end position="501"/>
    </location>
</feature>
<name>A0A1E3J7D9_9TREE</name>
<feature type="compositionally biased region" description="Low complexity" evidence="1">
    <location>
        <begin position="207"/>
        <end position="235"/>
    </location>
</feature>
<feature type="compositionally biased region" description="Low complexity" evidence="1">
    <location>
        <begin position="942"/>
        <end position="952"/>
    </location>
</feature>
<feature type="region of interest" description="Disordered" evidence="1">
    <location>
        <begin position="1142"/>
        <end position="1161"/>
    </location>
</feature>
<dbReference type="GO" id="GO:0051666">
    <property type="term" value="P:actin cortical patch localization"/>
    <property type="evidence" value="ECO:0007669"/>
    <property type="project" value="TreeGrafter"/>
</dbReference>